<reference evidence="2 3" key="1">
    <citation type="journal article" date="2017" name="ISME J.">
        <title>Energy and carbon metabolisms in a deep terrestrial subsurface fluid microbial community.</title>
        <authorList>
            <person name="Momper L."/>
            <person name="Jungbluth S.P."/>
            <person name="Lee M.D."/>
            <person name="Amend J.P."/>
        </authorList>
    </citation>
    <scope>NUCLEOTIDE SEQUENCE [LARGE SCALE GENOMIC DNA]</scope>
    <source>
        <strain evidence="2">SURF_29</strain>
    </source>
</reference>
<accession>A0A419DED2</accession>
<organism evidence="2 3">
    <name type="scientific">candidate division WS5 bacterium</name>
    <dbReference type="NCBI Taxonomy" id="2093353"/>
    <lineage>
        <taxon>Bacteria</taxon>
        <taxon>candidate division WS5</taxon>
    </lineage>
</organism>
<dbReference type="AlphaFoldDB" id="A0A419DED2"/>
<feature type="transmembrane region" description="Helical" evidence="1">
    <location>
        <begin position="59"/>
        <end position="81"/>
    </location>
</feature>
<sequence length="86" mass="9872">MATEKDKEKEWEERIERKFENWCSSESKKSATCHGSSGAVWFLGFIGAVIYYIQTANNFWDGIVGFLKAIVWPAFLVYEALKVLAM</sequence>
<dbReference type="Proteomes" id="UP000285655">
    <property type="component" value="Unassembled WGS sequence"/>
</dbReference>
<keyword evidence="1" id="KW-1133">Transmembrane helix</keyword>
<evidence type="ECO:0000313" key="2">
    <source>
        <dbReference type="EMBL" id="RJO61438.1"/>
    </source>
</evidence>
<evidence type="ECO:0000313" key="3">
    <source>
        <dbReference type="Proteomes" id="UP000285655"/>
    </source>
</evidence>
<keyword evidence="1" id="KW-0472">Membrane</keyword>
<evidence type="ECO:0000256" key="1">
    <source>
        <dbReference type="SAM" id="Phobius"/>
    </source>
</evidence>
<dbReference type="EMBL" id="QZJW01000019">
    <property type="protein sequence ID" value="RJO61438.1"/>
    <property type="molecule type" value="Genomic_DNA"/>
</dbReference>
<proteinExistence type="predicted"/>
<keyword evidence="1" id="KW-0812">Transmembrane</keyword>
<comment type="caution">
    <text evidence="2">The sequence shown here is derived from an EMBL/GenBank/DDBJ whole genome shotgun (WGS) entry which is preliminary data.</text>
</comment>
<gene>
    <name evidence="2" type="ORF">C4544_02895</name>
</gene>
<protein>
    <submittedName>
        <fullName evidence="2">Uncharacterized protein</fullName>
    </submittedName>
</protein>
<feature type="transmembrane region" description="Helical" evidence="1">
    <location>
        <begin position="35"/>
        <end position="53"/>
    </location>
</feature>
<name>A0A419DED2_9BACT</name>